<evidence type="ECO:0000259" key="2">
    <source>
        <dbReference type="Pfam" id="PF07811"/>
    </source>
</evidence>
<dbReference type="Pfam" id="PF07811">
    <property type="entry name" value="TadE"/>
    <property type="match status" value="1"/>
</dbReference>
<organism evidence="3">
    <name type="scientific">Bradyrhizobium septentrionale</name>
    <dbReference type="NCBI Taxonomy" id="1404411"/>
    <lineage>
        <taxon>Bacteria</taxon>
        <taxon>Pseudomonadati</taxon>
        <taxon>Pseudomonadota</taxon>
        <taxon>Alphaproteobacteria</taxon>
        <taxon>Hyphomicrobiales</taxon>
        <taxon>Nitrobacteraceae</taxon>
        <taxon>Bradyrhizobium</taxon>
    </lineage>
</organism>
<evidence type="ECO:0000256" key="1">
    <source>
        <dbReference type="SAM" id="Phobius"/>
    </source>
</evidence>
<dbReference type="AlphaFoldDB" id="A0A973VZT4"/>
<comment type="caution">
    <text evidence="3">The sequence shown here is derived from an EMBL/GenBank/DDBJ whole genome shotgun (WGS) entry which is preliminary data.</text>
</comment>
<protein>
    <submittedName>
        <fullName evidence="3">Pilus assembly protein</fullName>
    </submittedName>
</protein>
<feature type="transmembrane region" description="Helical" evidence="1">
    <location>
        <begin position="12"/>
        <end position="30"/>
    </location>
</feature>
<accession>A0A973VZT4</accession>
<keyword evidence="1" id="KW-1133">Transmembrane helix</keyword>
<reference evidence="3" key="1">
    <citation type="submission" date="2020-06" db="EMBL/GenBank/DDBJ databases">
        <title>Whole Genome Sequence of Bradyrhizobium sp. Strain 1S1.</title>
        <authorList>
            <person name="Bromfield E.S.P."/>
            <person name="Cloutier S."/>
        </authorList>
    </citation>
    <scope>NUCLEOTIDE SEQUENCE [LARGE SCALE GENOMIC DNA]</scope>
    <source>
        <strain evidence="3">1S1</strain>
    </source>
</reference>
<gene>
    <name evidence="3" type="ORF">HAP48_016770</name>
</gene>
<dbReference type="InterPro" id="IPR012495">
    <property type="entry name" value="TadE-like_dom"/>
</dbReference>
<evidence type="ECO:0000313" key="3">
    <source>
        <dbReference type="EMBL" id="NVI44570.1"/>
    </source>
</evidence>
<sequence length="142" mass="15107">MMRKLDQRGVAAFEFCIVAVAIFTLIYAIFDLGRYAIAMQSLRSLAGAGARAAMLADCYTNAALKITTTVTCSGDIYLSDTKKRALVPFLYANGLSPTLTTVTGSSAVTVTASLSGFSMMFPTIWPSTFNNPSASTQIPLPN</sequence>
<proteinExistence type="predicted"/>
<keyword evidence="1" id="KW-0472">Membrane</keyword>
<dbReference type="EMBL" id="JAAOLE020000001">
    <property type="protein sequence ID" value="NVI44570.1"/>
    <property type="molecule type" value="Genomic_DNA"/>
</dbReference>
<feature type="domain" description="TadE-like" evidence="2">
    <location>
        <begin position="9"/>
        <end position="51"/>
    </location>
</feature>
<name>A0A973VZT4_9BRAD</name>
<keyword evidence="1" id="KW-0812">Transmembrane</keyword>